<dbReference type="InterPro" id="IPR002750">
    <property type="entry name" value="CobE/GbiG_C"/>
</dbReference>
<gene>
    <name evidence="4" type="ORF">WMO37_06070</name>
</gene>
<keyword evidence="5" id="KW-1185">Reference proteome</keyword>
<dbReference type="Proteomes" id="UP001546774">
    <property type="component" value="Unassembled WGS sequence"/>
</dbReference>
<evidence type="ECO:0000313" key="5">
    <source>
        <dbReference type="Proteomes" id="UP001546774"/>
    </source>
</evidence>
<dbReference type="Gene3D" id="3.40.50.11220">
    <property type="match status" value="1"/>
</dbReference>
<feature type="domain" description="Cobalamin synthesis G N-terminal" evidence="3">
    <location>
        <begin position="70"/>
        <end position="150"/>
    </location>
</feature>
<dbReference type="InterPro" id="IPR052553">
    <property type="entry name" value="CbiG_hydrolase"/>
</dbReference>
<protein>
    <submittedName>
        <fullName evidence="4">Cobalamin biosynthesis protein</fullName>
    </submittedName>
</protein>
<dbReference type="Pfam" id="PF11760">
    <property type="entry name" value="CbiG_N"/>
    <property type="match status" value="1"/>
</dbReference>
<proteinExistence type="predicted"/>
<accession>A0ABV1H552</accession>
<dbReference type="SUPFAM" id="SSF159672">
    <property type="entry name" value="CbiG N-terminal domain-like"/>
    <property type="match status" value="1"/>
</dbReference>
<feature type="region of interest" description="Disordered" evidence="1">
    <location>
        <begin position="38"/>
        <end position="57"/>
    </location>
</feature>
<dbReference type="InterPro" id="IPR038029">
    <property type="entry name" value="GbiG_N_sf"/>
</dbReference>
<dbReference type="PANTHER" id="PTHR37477:SF1">
    <property type="entry name" value="COBALT-PRECORRIN-5A HYDROLASE"/>
    <property type="match status" value="1"/>
</dbReference>
<sequence>MRTIIIAFTQPGLQLAKKAAQNTEGTVEIYGHERCMDTGDSVDRAGSTDSADRADSSDGTIHSFYSVGEVIKEQFYQCDRILFIGAAAIAVRVIAPYLKSKTTDPAVLVADEDGKFLISLLSGHIGGANEWCSTLAERLGAAPVITTATDTRGMFAVDLFAGKHRLRIVNPVMIQDISGRILNHEPVGMTGNDEYIDLLEQAEKQYPGQIQVTKNENGEFESGIQIITEVHEKEVFLRTIKLVPMNLAVGIGCKKGKSLKEIAQAVYTTFAQNHLLTERIGVIASIDRKAQEQGIIDFAKQMKVPYRTYAAQELEQQAGTFTASSFVKGQMGVDNVCERSACAASGGGEKIVAKTACDGITVAVYKIKRNEE</sequence>
<evidence type="ECO:0000256" key="1">
    <source>
        <dbReference type="SAM" id="MobiDB-lite"/>
    </source>
</evidence>
<dbReference type="InterPro" id="IPR036518">
    <property type="entry name" value="CobE/GbiG_C_sf"/>
</dbReference>
<comment type="caution">
    <text evidence="4">The sequence shown here is derived from an EMBL/GenBank/DDBJ whole genome shotgun (WGS) entry which is preliminary data.</text>
</comment>
<organism evidence="4 5">
    <name type="scientific">Lachnospira intestinalis</name>
    <dbReference type="NCBI Taxonomy" id="3133158"/>
    <lineage>
        <taxon>Bacteria</taxon>
        <taxon>Bacillati</taxon>
        <taxon>Bacillota</taxon>
        <taxon>Clostridia</taxon>
        <taxon>Lachnospirales</taxon>
        <taxon>Lachnospiraceae</taxon>
        <taxon>Lachnospira</taxon>
    </lineage>
</organism>
<dbReference type="Pfam" id="PF01890">
    <property type="entry name" value="CbiG_C"/>
    <property type="match status" value="1"/>
</dbReference>
<dbReference type="EMBL" id="JBBMFS010000004">
    <property type="protein sequence ID" value="MEQ2554588.1"/>
    <property type="molecule type" value="Genomic_DNA"/>
</dbReference>
<name>A0ABV1H552_9FIRM</name>
<dbReference type="Gene3D" id="3.30.420.180">
    <property type="entry name" value="CobE/GbiG C-terminal domain"/>
    <property type="match status" value="1"/>
</dbReference>
<feature type="domain" description="CobE/GbiG C-terminal" evidence="2">
    <location>
        <begin position="247"/>
        <end position="364"/>
    </location>
</feature>
<dbReference type="SUPFAM" id="SSF159664">
    <property type="entry name" value="CobE/GbiG C-terminal domain-like"/>
    <property type="match status" value="1"/>
</dbReference>
<evidence type="ECO:0000259" key="2">
    <source>
        <dbReference type="Pfam" id="PF01890"/>
    </source>
</evidence>
<evidence type="ECO:0000259" key="3">
    <source>
        <dbReference type="Pfam" id="PF11760"/>
    </source>
</evidence>
<evidence type="ECO:0000313" key="4">
    <source>
        <dbReference type="EMBL" id="MEQ2554588.1"/>
    </source>
</evidence>
<reference evidence="4" key="1">
    <citation type="submission" date="2024-03" db="EMBL/GenBank/DDBJ databases">
        <title>Human intestinal bacterial collection.</title>
        <authorList>
            <person name="Pauvert C."/>
            <person name="Hitch T.C.A."/>
            <person name="Clavel T."/>
        </authorList>
    </citation>
    <scope>NUCLEOTIDE SEQUENCE [LARGE SCALE GENOMIC DNA]</scope>
    <source>
        <strain evidence="4">CLA-AA-H89B</strain>
    </source>
</reference>
<dbReference type="InterPro" id="IPR021744">
    <property type="entry name" value="CbiG_N"/>
</dbReference>
<dbReference type="PANTHER" id="PTHR37477">
    <property type="entry name" value="COBALT-PRECORRIN-5A HYDROLASE"/>
    <property type="match status" value="1"/>
</dbReference>